<evidence type="ECO:0000313" key="4">
    <source>
        <dbReference type="Proteomes" id="UP000554235"/>
    </source>
</evidence>
<feature type="domain" description="Heterokaryon incompatibility" evidence="2">
    <location>
        <begin position="1006"/>
        <end position="1160"/>
    </location>
</feature>
<dbReference type="Pfam" id="PF26639">
    <property type="entry name" value="Het-6_barrel"/>
    <property type="match status" value="1"/>
</dbReference>
<evidence type="ECO:0000259" key="2">
    <source>
        <dbReference type="Pfam" id="PF06985"/>
    </source>
</evidence>
<feature type="compositionally biased region" description="Polar residues" evidence="1">
    <location>
        <begin position="917"/>
        <end position="926"/>
    </location>
</feature>
<accession>A0A8H4P9W6</accession>
<name>A0A8H4P9W6_9HYPO</name>
<dbReference type="EMBL" id="JAADYS010000696">
    <property type="protein sequence ID" value="KAF4467774.1"/>
    <property type="molecule type" value="Genomic_DNA"/>
</dbReference>
<organism evidence="3 4">
    <name type="scientific">Fusarium albosuccineum</name>
    <dbReference type="NCBI Taxonomy" id="1237068"/>
    <lineage>
        <taxon>Eukaryota</taxon>
        <taxon>Fungi</taxon>
        <taxon>Dikarya</taxon>
        <taxon>Ascomycota</taxon>
        <taxon>Pezizomycotina</taxon>
        <taxon>Sordariomycetes</taxon>
        <taxon>Hypocreomycetidae</taxon>
        <taxon>Hypocreales</taxon>
        <taxon>Nectriaceae</taxon>
        <taxon>Fusarium</taxon>
        <taxon>Fusarium decemcellulare species complex</taxon>
    </lineage>
</organism>
<keyword evidence="4" id="KW-1185">Reference proteome</keyword>
<sequence>MHRFKPANLSLDELVEHVVFMFKASFDPPPGVDLWFVTADNQRVKGSSLYLPARSVQIRPSEAPIREHVEANYPLLHSAYADAFKKDGPVAIAWHTWVQRRLGINVSSLPRIATGAPRGRGSGTLRLSDEFRSMFKACDSSDVLDLLRVRWREYSPIVEEMYLENTTSPKNPVRDEIAAMEVKCFLGQGSAKHCLRRLQDTFLPSLDKTIDQESCIPLLDVPSPSNQGWRALGIFGVSVYQNLGKMFMKQSLIYTSLLCATEGDPTMRWVSAQECLEKNLDIAAEYSSSATLFRNVLGTGADDIERLVQTMCAITELSDILKSFSRIDRAIRTQGARNFKAAIEKLNRWVPIFPILKEDSGKEYDALAPLNPAFLPWFIADRHHLRDSFNGSVDILAFSPQEIQSIEVFLKVLDLESRFLSKIVKVESRPMGKPKRHKAYTLSLRRKAAFITAIAAEIVENYSFEYGLRSFSGADSRGDVCLSESNGRLQVFMTRENILATLPPPELGNRICDRYNITNPAHRHLVHFALGEHGQETGCRALSPGKEFTFSSPFQERKLLDLESDYAGLWRDGFVDTRISDGEIDEKESSQDTLQSKFSHIPARFIENEDEDDRRLPLQYFKWSETILFRKTSGDPGTDYRTVLRTEPAHGQYAAEVLTSKFLQRELGQVYKPEDHWTSPQRYKAGYRRFLHPASSCATFTLGDREASCKFSDFIAQRGFKDAQTWAWVASDPTYHFDIAVSSGGPDSDFSWNTQQFERVSVRYMQRQGTWRHENVHVLVRVSDVFNNPRIDLFVDPWRLLASNMFSLRGKWTFAAAILDAGYRCSDRQSSLPCASSEHIQISPPTAPPSLSGTRSPSHYGNTSSPLSWASSGTTRMSSHQPHHSVQVNPSESEPSHGPNNNGMPNSEFPWPMAGHNMSSMASNKNPLPLGPSPMMPQQLPHAALDLSTEPHSISISASDASVFPSFSYKPLNKGDIRLLMLHPGKEDAQLRAVVYHSPLLVTNSFQAISYTWGSAELSHTLWTPDGNVRVTESLYATLRCIRHEKQALAVWADGVCINQSDKKEKPEQIWLLPQVFQRATCVLACLGSDNSADNAIESLMQIRVKDSLATLGEEWPVDLPQIPKSWKNRCIPPSDDQIWDEIRGLFERPWFERAWIIQEVVVATSVRVICGKWMVDWNDIFAAVEIIMRESHTPLGQAQDKFWRFLTLAGLREREAKHDRRPLLELLENFRDFKSSFEHDRIFCLLGLAIDGNHSDFVLDYQLSFDAIVRKYAWTFVQQGKVMELIHRAGIGCRKRRYFPSWIPDWTIGKPDSLRTLSAWGMRCAASTRAEPRVETGQMMNDLELRLRGILVDEITCISKSSNVAEQLSLYLNEVNYMVGSSSSHLQDGLNWKVAIASATRGRHDSLAMSQSYTALRKYLAMEKDNIEAEKARVGEHRGSSEFMDHVESRDILWKQSQNYYLALQGNLVGWKFFVTKRQYVGIAPPTAKEGDVVSVLNAGAVPFLLRREEKYEIK</sequence>
<gene>
    <name evidence="3" type="ORF">FALBO_5348</name>
</gene>
<dbReference type="PANTHER" id="PTHR24148:SF64">
    <property type="entry name" value="HETEROKARYON INCOMPATIBILITY DOMAIN-CONTAINING PROTEIN"/>
    <property type="match status" value="1"/>
</dbReference>
<dbReference type="PANTHER" id="PTHR24148">
    <property type="entry name" value="ANKYRIN REPEAT DOMAIN-CONTAINING PROTEIN 39 HOMOLOG-RELATED"/>
    <property type="match status" value="1"/>
</dbReference>
<reference evidence="3 4" key="1">
    <citation type="submission" date="2020-01" db="EMBL/GenBank/DDBJ databases">
        <title>Identification and distribution of gene clusters putatively required for synthesis of sphingolipid metabolism inhibitors in phylogenetically diverse species of the filamentous fungus Fusarium.</title>
        <authorList>
            <person name="Kim H.-S."/>
            <person name="Busman M."/>
            <person name="Brown D.W."/>
            <person name="Divon H."/>
            <person name="Uhlig S."/>
            <person name="Proctor R.H."/>
        </authorList>
    </citation>
    <scope>NUCLEOTIDE SEQUENCE [LARGE SCALE GENOMIC DNA]</scope>
    <source>
        <strain evidence="3 4">NRRL 20459</strain>
    </source>
</reference>
<proteinExistence type="predicted"/>
<dbReference type="InterPro" id="IPR052895">
    <property type="entry name" value="HetReg/Transcr_Mod"/>
</dbReference>
<dbReference type="OrthoDB" id="1262810at2759"/>
<comment type="caution">
    <text evidence="3">The sequence shown here is derived from an EMBL/GenBank/DDBJ whole genome shotgun (WGS) entry which is preliminary data.</text>
</comment>
<dbReference type="Pfam" id="PF06985">
    <property type="entry name" value="HET"/>
    <property type="match status" value="1"/>
</dbReference>
<dbReference type="Proteomes" id="UP000554235">
    <property type="component" value="Unassembled WGS sequence"/>
</dbReference>
<dbReference type="InterPro" id="IPR010730">
    <property type="entry name" value="HET"/>
</dbReference>
<feature type="region of interest" description="Disordered" evidence="1">
    <location>
        <begin position="834"/>
        <end position="934"/>
    </location>
</feature>
<evidence type="ECO:0000313" key="3">
    <source>
        <dbReference type="EMBL" id="KAF4467774.1"/>
    </source>
</evidence>
<protein>
    <submittedName>
        <fullName evidence="3">Heterokaryon incompatibility</fullName>
    </submittedName>
</protein>
<evidence type="ECO:0000256" key="1">
    <source>
        <dbReference type="SAM" id="MobiDB-lite"/>
    </source>
</evidence>
<feature type="compositionally biased region" description="Polar residues" evidence="1">
    <location>
        <begin position="834"/>
        <end position="905"/>
    </location>
</feature>